<dbReference type="InterPro" id="IPR000944">
    <property type="entry name" value="Tscrpt_reg_Rrf2"/>
</dbReference>
<evidence type="ECO:0000313" key="1">
    <source>
        <dbReference type="EMBL" id="MEM0575450.1"/>
    </source>
</evidence>
<dbReference type="InterPro" id="IPR036390">
    <property type="entry name" value="WH_DNA-bd_sf"/>
</dbReference>
<dbReference type="EMBL" id="JBCGDP010000002">
    <property type="protein sequence ID" value="MEM0575450.1"/>
    <property type="molecule type" value="Genomic_DNA"/>
</dbReference>
<evidence type="ECO:0000313" key="2">
    <source>
        <dbReference type="Proteomes" id="UP001468798"/>
    </source>
</evidence>
<dbReference type="Pfam" id="PF02082">
    <property type="entry name" value="Rrf2"/>
    <property type="match status" value="1"/>
</dbReference>
<sequence length="145" mass="16068">MISKSCQYAIRAAVFLASRADENLKMNVKIIAKEIDAPEAFTAKTLQILNKHSIITSLKGPHGGFFIEEHQLDAPILNIVNAIDGLQIFKSCGLGLKKCSETNPCPFHNDYKILRDAMLSTFEKTTIRILAHNLENGDPFLLAGR</sequence>
<dbReference type="Gene3D" id="1.10.10.10">
    <property type="entry name" value="Winged helix-like DNA-binding domain superfamily/Winged helix DNA-binding domain"/>
    <property type="match status" value="1"/>
</dbReference>
<dbReference type="RefSeq" id="WP_315172249.1">
    <property type="nucleotide sequence ID" value="NZ_JBCGDP010000002.1"/>
</dbReference>
<gene>
    <name evidence="1" type="ORF">WFZ86_02985</name>
</gene>
<protein>
    <submittedName>
        <fullName evidence="1">Rrf2 family transcriptional regulator</fullName>
    </submittedName>
</protein>
<dbReference type="InterPro" id="IPR030489">
    <property type="entry name" value="TR_Rrf2-type_CS"/>
</dbReference>
<dbReference type="Proteomes" id="UP001468798">
    <property type="component" value="Unassembled WGS sequence"/>
</dbReference>
<comment type="caution">
    <text evidence="1">The sequence shown here is derived from an EMBL/GenBank/DDBJ whole genome shotgun (WGS) entry which is preliminary data.</text>
</comment>
<dbReference type="InterPro" id="IPR036388">
    <property type="entry name" value="WH-like_DNA-bd_sf"/>
</dbReference>
<dbReference type="SUPFAM" id="SSF46785">
    <property type="entry name" value="Winged helix' DNA-binding domain"/>
    <property type="match status" value="1"/>
</dbReference>
<organism evidence="1 2">
    <name type="scientific">Flavobacterium polysaccharolyticum</name>
    <dbReference type="NCBI Taxonomy" id="3133148"/>
    <lineage>
        <taxon>Bacteria</taxon>
        <taxon>Pseudomonadati</taxon>
        <taxon>Bacteroidota</taxon>
        <taxon>Flavobacteriia</taxon>
        <taxon>Flavobacteriales</taxon>
        <taxon>Flavobacteriaceae</taxon>
        <taxon>Flavobacterium</taxon>
    </lineage>
</organism>
<dbReference type="PANTHER" id="PTHR33221">
    <property type="entry name" value="WINGED HELIX-TURN-HELIX TRANSCRIPTIONAL REGULATOR, RRF2 FAMILY"/>
    <property type="match status" value="1"/>
</dbReference>
<name>A0ABU9NJH5_9FLAO</name>
<keyword evidence="2" id="KW-1185">Reference proteome</keyword>
<dbReference type="PROSITE" id="PS51197">
    <property type="entry name" value="HTH_RRF2_2"/>
    <property type="match status" value="1"/>
</dbReference>
<dbReference type="PANTHER" id="PTHR33221:SF15">
    <property type="entry name" value="HTH-TYPE TRANSCRIPTIONAL REGULATOR YWGB-RELATED"/>
    <property type="match status" value="1"/>
</dbReference>
<accession>A0ABU9NJH5</accession>
<proteinExistence type="predicted"/>
<dbReference type="PROSITE" id="PS01332">
    <property type="entry name" value="HTH_RRF2_1"/>
    <property type="match status" value="1"/>
</dbReference>
<reference evidence="1 2" key="1">
    <citation type="submission" date="2024-03" db="EMBL/GenBank/DDBJ databases">
        <title>Two novel species of the genus Flavobacterium exhibiting potentially degradation of complex polysaccharides.</title>
        <authorList>
            <person name="Lian X."/>
        </authorList>
    </citation>
    <scope>NUCLEOTIDE SEQUENCE [LARGE SCALE GENOMIC DNA]</scope>
    <source>
        <strain evidence="1 2">N6</strain>
    </source>
</reference>